<organism evidence="1 2">
    <name type="scientific">Sphingomonas paucimobilis</name>
    <name type="common">Pseudomonas paucimobilis</name>
    <dbReference type="NCBI Taxonomy" id="13689"/>
    <lineage>
        <taxon>Bacteria</taxon>
        <taxon>Pseudomonadati</taxon>
        <taxon>Pseudomonadota</taxon>
        <taxon>Alphaproteobacteria</taxon>
        <taxon>Sphingomonadales</taxon>
        <taxon>Sphingomonadaceae</taxon>
        <taxon>Sphingomonas</taxon>
    </lineage>
</organism>
<dbReference type="EMBL" id="CP065713">
    <property type="protein sequence ID" value="QPT09864.1"/>
    <property type="molecule type" value="Genomic_DNA"/>
</dbReference>
<dbReference type="Proteomes" id="UP000594836">
    <property type="component" value="Chromosome"/>
</dbReference>
<protein>
    <submittedName>
        <fullName evidence="1">Uncharacterized protein</fullName>
    </submittedName>
</protein>
<sequence length="57" mass="6006">MRDHGYLNGDEQAAVLGEQVLAMIDKLSLVPPGAIAATGFEIDGCAYEIKLTKATAK</sequence>
<accession>A0A7T3AE41</accession>
<dbReference type="AlphaFoldDB" id="A0A7T3AE41"/>
<reference evidence="1 2" key="1">
    <citation type="submission" date="2020-12" db="EMBL/GenBank/DDBJ databases">
        <title>FDA dAtabase for Regulatory Grade micrObial Sequences (FDA-ARGOS): Supporting development and validation of Infectious Disease Dx tests.</title>
        <authorList>
            <person name="Sproer C."/>
            <person name="Gronow S."/>
            <person name="Severitt S."/>
            <person name="Schroder I."/>
            <person name="Tallon L."/>
            <person name="Sadzewicz L."/>
            <person name="Zhao X."/>
            <person name="Boylan J."/>
            <person name="Ott S."/>
            <person name="Bowen H."/>
            <person name="Vavikolanu K."/>
            <person name="Mehta A."/>
            <person name="Aluvathingal J."/>
            <person name="Nadendla S."/>
            <person name="Lowell S."/>
            <person name="Myers T."/>
            <person name="Yan Y."/>
            <person name="Sichtig H."/>
        </authorList>
    </citation>
    <scope>NUCLEOTIDE SEQUENCE [LARGE SCALE GENOMIC DNA]</scope>
    <source>
        <strain evidence="1 2">FDAARGOS_881</strain>
    </source>
</reference>
<gene>
    <name evidence="1" type="ORF">I6G38_06380</name>
</gene>
<name>A0A7T3AE41_SPHPI</name>
<proteinExistence type="predicted"/>
<evidence type="ECO:0000313" key="2">
    <source>
        <dbReference type="Proteomes" id="UP000594836"/>
    </source>
</evidence>
<evidence type="ECO:0000313" key="1">
    <source>
        <dbReference type="EMBL" id="QPT09864.1"/>
    </source>
</evidence>
<dbReference type="RefSeq" id="WP_197939256.1">
    <property type="nucleotide sequence ID" value="NZ_CP065713.1"/>
</dbReference>